<proteinExistence type="predicted"/>
<evidence type="ECO:0000313" key="2">
    <source>
        <dbReference type="Proteomes" id="UP001194714"/>
    </source>
</evidence>
<reference evidence="1 2" key="1">
    <citation type="submission" date="2020-01" db="EMBL/GenBank/DDBJ databases">
        <title>Draft genome sequence of Cand. Neptunochlamydia vexilliferae K9.</title>
        <authorList>
            <person name="Schulz F."/>
            <person name="Koestlbacher S."/>
            <person name="Wascher F."/>
            <person name="Pizzetti I."/>
            <person name="Horn M."/>
        </authorList>
    </citation>
    <scope>NUCLEOTIDE SEQUENCE [LARGE SCALE GENOMIC DNA]</scope>
    <source>
        <strain evidence="1 2">K9</strain>
    </source>
</reference>
<protein>
    <submittedName>
        <fullName evidence="1">Uncharacterized protein</fullName>
    </submittedName>
</protein>
<organism evidence="1 2">
    <name type="scientific">Candidatus Neptunichlamydia vexilliferae</name>
    <dbReference type="NCBI Taxonomy" id="1651774"/>
    <lineage>
        <taxon>Bacteria</taxon>
        <taxon>Pseudomonadati</taxon>
        <taxon>Chlamydiota</taxon>
        <taxon>Chlamydiia</taxon>
        <taxon>Parachlamydiales</taxon>
        <taxon>Simkaniaceae</taxon>
        <taxon>Candidatus Neptunichlamydia</taxon>
    </lineage>
</organism>
<accession>A0ABS0AXR8</accession>
<gene>
    <name evidence="1" type="ORF">NEPTK9_000437</name>
</gene>
<sequence>MLADKKISDFQWIMKKIWYISSKEYQEHIWVRHEDSEICDSYDDTTEGFYECEGILEDPSDIIISDSQYQMLKKLYDMVYAYDTSEARPESDKDIVSDPKWHEIQKYAKKVYDELQK</sequence>
<dbReference type="EMBL" id="JAAEJV010000006">
    <property type="protein sequence ID" value="MBF5058937.1"/>
    <property type="molecule type" value="Genomic_DNA"/>
</dbReference>
<evidence type="ECO:0000313" key="1">
    <source>
        <dbReference type="EMBL" id="MBF5058937.1"/>
    </source>
</evidence>
<name>A0ABS0AXR8_9BACT</name>
<comment type="caution">
    <text evidence="1">The sequence shown here is derived from an EMBL/GenBank/DDBJ whole genome shotgun (WGS) entry which is preliminary data.</text>
</comment>
<keyword evidence="2" id="KW-1185">Reference proteome</keyword>
<dbReference type="Proteomes" id="UP001194714">
    <property type="component" value="Unassembled WGS sequence"/>
</dbReference>